<sequence>MESELRFLHDRSGVDETQDGTSVDSAIRRLRRAIAMHEEETNKKIANLEQLIEERKHQIDDIDENKAAENLELADSRERDGIEKLKSAFIETASKIHMHQLEHTHYDNAADFHNSLKETISHDITEKQARREAQRDELRKLEANLDEIRQERKSMLSKFKDSIRNKRLHEEEADLITIIGSEEEQPPPNMPISAINANNTKVENDIQIAKATRKEIEDQIDRLLEEGVKLKAEINEMTAKVDRAKKLKERMEKQFKSKLSQTNESNDKLKNELASIKSSRKDVKKDFAKANSQFDEYLKQVNQLQTEQQLLAEVIRFKEAEKKRIDGENEKTKNNIDSLKDEISLLHEELCELSNELANAAEKQKRVEALVEINNNDPRCSMKSPPPELAQLLESLNAVNEKLD</sequence>
<keyword evidence="4" id="KW-1185">Reference proteome</keyword>
<proteinExistence type="predicted"/>
<dbReference type="VEuPathDB" id="TrichDB:TRFO_09828"/>
<dbReference type="AlphaFoldDB" id="A0A1J4JC05"/>
<keyword evidence="1" id="KW-0175">Coiled coil</keyword>
<reference evidence="3" key="1">
    <citation type="submission" date="2016-10" db="EMBL/GenBank/DDBJ databases">
        <authorList>
            <person name="Benchimol M."/>
            <person name="Almeida L.G."/>
            <person name="Vasconcelos A.T."/>
            <person name="Perreira-Neves A."/>
            <person name="Rosa I.A."/>
            <person name="Tasca T."/>
            <person name="Bogo M.R."/>
            <person name="de Souza W."/>
        </authorList>
    </citation>
    <scope>NUCLEOTIDE SEQUENCE [LARGE SCALE GENOMIC DNA]</scope>
    <source>
        <strain evidence="3">K</strain>
    </source>
</reference>
<evidence type="ECO:0000256" key="1">
    <source>
        <dbReference type="SAM" id="Coils"/>
    </source>
</evidence>
<evidence type="ECO:0000313" key="3">
    <source>
        <dbReference type="EMBL" id="OHS96672.1"/>
    </source>
</evidence>
<gene>
    <name evidence="3" type="ORF">TRFO_09828</name>
</gene>
<comment type="caution">
    <text evidence="3">The sequence shown here is derived from an EMBL/GenBank/DDBJ whole genome shotgun (WGS) entry which is preliminary data.</text>
</comment>
<name>A0A1J4JC05_9EUKA</name>
<dbReference type="Proteomes" id="UP000179807">
    <property type="component" value="Unassembled WGS sequence"/>
</dbReference>
<organism evidence="3 4">
    <name type="scientific">Tritrichomonas foetus</name>
    <dbReference type="NCBI Taxonomy" id="1144522"/>
    <lineage>
        <taxon>Eukaryota</taxon>
        <taxon>Metamonada</taxon>
        <taxon>Parabasalia</taxon>
        <taxon>Tritrichomonadida</taxon>
        <taxon>Tritrichomonadidae</taxon>
        <taxon>Tritrichomonas</taxon>
    </lineage>
</organism>
<feature type="coiled-coil region" evidence="1">
    <location>
        <begin position="199"/>
        <end position="349"/>
    </location>
</feature>
<feature type="region of interest" description="Disordered" evidence="2">
    <location>
        <begin position="1"/>
        <end position="21"/>
    </location>
</feature>
<feature type="compositionally biased region" description="Basic and acidic residues" evidence="2">
    <location>
        <begin position="1"/>
        <end position="14"/>
    </location>
</feature>
<evidence type="ECO:0000313" key="4">
    <source>
        <dbReference type="Proteomes" id="UP000179807"/>
    </source>
</evidence>
<feature type="coiled-coil region" evidence="1">
    <location>
        <begin position="34"/>
        <end position="79"/>
    </location>
</feature>
<dbReference type="OrthoDB" id="10266846at2759"/>
<dbReference type="EMBL" id="MLAK01001160">
    <property type="protein sequence ID" value="OHS96672.1"/>
    <property type="molecule type" value="Genomic_DNA"/>
</dbReference>
<evidence type="ECO:0000256" key="2">
    <source>
        <dbReference type="SAM" id="MobiDB-lite"/>
    </source>
</evidence>
<dbReference type="RefSeq" id="XP_068349809.1">
    <property type="nucleotide sequence ID" value="XM_068495084.1"/>
</dbReference>
<feature type="coiled-coil region" evidence="1">
    <location>
        <begin position="124"/>
        <end position="158"/>
    </location>
</feature>
<accession>A0A1J4JC05</accession>
<protein>
    <submittedName>
        <fullName evidence="3">Uncharacterized protein</fullName>
    </submittedName>
</protein>
<dbReference type="GeneID" id="94829788"/>